<feature type="transmembrane region" description="Helical" evidence="5">
    <location>
        <begin position="269"/>
        <end position="286"/>
    </location>
</feature>
<keyword evidence="3 5" id="KW-1133">Transmembrane helix</keyword>
<proteinExistence type="predicted"/>
<dbReference type="InterPro" id="IPR038770">
    <property type="entry name" value="Na+/solute_symporter_sf"/>
</dbReference>
<dbReference type="EMBL" id="CP051685">
    <property type="protein sequence ID" value="QJE00558.1"/>
    <property type="molecule type" value="Genomic_DNA"/>
</dbReference>
<protein>
    <submittedName>
        <fullName evidence="7">Sodium:proton antiporter</fullName>
    </submittedName>
</protein>
<evidence type="ECO:0000313" key="7">
    <source>
        <dbReference type="EMBL" id="QJE00558.1"/>
    </source>
</evidence>
<feature type="transmembrane region" description="Helical" evidence="5">
    <location>
        <begin position="153"/>
        <end position="176"/>
    </location>
</feature>
<dbReference type="Pfam" id="PF00999">
    <property type="entry name" value="Na_H_Exchanger"/>
    <property type="match status" value="1"/>
</dbReference>
<name>A0A7Z2VWS4_9BURK</name>
<feature type="transmembrane region" description="Helical" evidence="5">
    <location>
        <begin position="91"/>
        <end position="111"/>
    </location>
</feature>
<feature type="transmembrane region" description="Helical" evidence="5">
    <location>
        <begin position="6"/>
        <end position="24"/>
    </location>
</feature>
<dbReference type="Gene3D" id="1.20.1530.20">
    <property type="match status" value="1"/>
</dbReference>
<feature type="domain" description="Cation/H+ exchanger transmembrane" evidence="6">
    <location>
        <begin position="26"/>
        <end position="385"/>
    </location>
</feature>
<reference evidence="7 8" key="1">
    <citation type="submission" date="2020-04" db="EMBL/GenBank/DDBJ databases">
        <title>Genome sequencing of novel species.</title>
        <authorList>
            <person name="Heo J."/>
            <person name="Kim S.-J."/>
            <person name="Kim J.-S."/>
            <person name="Hong S.-B."/>
            <person name="Kwon S.-W."/>
        </authorList>
    </citation>
    <scope>NUCLEOTIDE SEQUENCE [LARGE SCALE GENOMIC DNA]</scope>
    <source>
        <strain evidence="7 8">GN2-R2</strain>
    </source>
</reference>
<sequence>MAQLQGILASLAWPFAITVAWLAGEFGQRWSGLPRISFYGLAGFALAAGQLGVLPPAGVGNALLLADVGFALVLFELGYRINLRWLRTNPWIGIAGLAEAGLTGIAVFLIARAFGVAGIHALMLASLSMATSPATVVRVINEQKSSGQVTERALHLCALDCVLAVFAFNASVGLWIFRTFEDVGDALWNSLAMLGVSAFAGTVFGIAVPAVLRLLGKMTQDATAAFALAVILLVSMAYALGLSPVVAALAFGLTARHRRVAFSQAQRNFGALGELLTVVLFVYVASTLDWRRVAAGGALALALVLILARLLTKTAGVTAFAHLSGISWRKGVLTGVALAPLSVFAILMLEHARHAGVQVVEELRAMAAVTMLLEVFGPVILQRALAWAREIPATGPETPPDARPENRHAA</sequence>
<accession>A0A7Z2VWS4</accession>
<dbReference type="RefSeq" id="WP_170202590.1">
    <property type="nucleotide sequence ID" value="NZ_CP051685.1"/>
</dbReference>
<dbReference type="KEGG" id="mfy:HH212_11440"/>
<dbReference type="PANTHER" id="PTHR43021">
    <property type="entry name" value="NA(+)/H(+) ANTIPORTER-RELATED"/>
    <property type="match status" value="1"/>
</dbReference>
<evidence type="ECO:0000259" key="6">
    <source>
        <dbReference type="Pfam" id="PF00999"/>
    </source>
</evidence>
<dbReference type="AlphaFoldDB" id="A0A7Z2VWS4"/>
<evidence type="ECO:0000256" key="2">
    <source>
        <dbReference type="ARBA" id="ARBA00022692"/>
    </source>
</evidence>
<evidence type="ECO:0000256" key="1">
    <source>
        <dbReference type="ARBA" id="ARBA00004141"/>
    </source>
</evidence>
<comment type="subcellular location">
    <subcellularLocation>
        <location evidence="1">Membrane</location>
        <topology evidence="1">Multi-pass membrane protein</topology>
    </subcellularLocation>
</comment>
<organism evidence="7 8">
    <name type="scientific">Massilia forsythiae</name>
    <dbReference type="NCBI Taxonomy" id="2728020"/>
    <lineage>
        <taxon>Bacteria</taxon>
        <taxon>Pseudomonadati</taxon>
        <taxon>Pseudomonadota</taxon>
        <taxon>Betaproteobacteria</taxon>
        <taxon>Burkholderiales</taxon>
        <taxon>Oxalobacteraceae</taxon>
        <taxon>Telluria group</taxon>
        <taxon>Massilia</taxon>
    </lineage>
</organism>
<feature type="transmembrane region" description="Helical" evidence="5">
    <location>
        <begin position="331"/>
        <end position="349"/>
    </location>
</feature>
<feature type="transmembrane region" description="Helical" evidence="5">
    <location>
        <begin position="293"/>
        <end position="311"/>
    </location>
</feature>
<dbReference type="GO" id="GO:0015297">
    <property type="term" value="F:antiporter activity"/>
    <property type="evidence" value="ECO:0007669"/>
    <property type="project" value="InterPro"/>
</dbReference>
<feature type="transmembrane region" description="Helical" evidence="5">
    <location>
        <begin position="59"/>
        <end position="79"/>
    </location>
</feature>
<evidence type="ECO:0000313" key="8">
    <source>
        <dbReference type="Proteomes" id="UP000502415"/>
    </source>
</evidence>
<keyword evidence="8" id="KW-1185">Reference proteome</keyword>
<evidence type="ECO:0000256" key="5">
    <source>
        <dbReference type="SAM" id="Phobius"/>
    </source>
</evidence>
<dbReference type="InterPro" id="IPR006153">
    <property type="entry name" value="Cation/H_exchanger_TM"/>
</dbReference>
<keyword evidence="4 5" id="KW-0472">Membrane</keyword>
<dbReference type="GO" id="GO:1902600">
    <property type="term" value="P:proton transmembrane transport"/>
    <property type="evidence" value="ECO:0007669"/>
    <property type="project" value="InterPro"/>
</dbReference>
<feature type="transmembrane region" description="Helical" evidence="5">
    <location>
        <begin position="224"/>
        <end position="249"/>
    </location>
</feature>
<evidence type="ECO:0000256" key="3">
    <source>
        <dbReference type="ARBA" id="ARBA00022989"/>
    </source>
</evidence>
<dbReference type="PANTHER" id="PTHR43021:SF2">
    <property type="entry name" value="CATION_H+ EXCHANGER DOMAIN-CONTAINING PROTEIN"/>
    <property type="match status" value="1"/>
</dbReference>
<dbReference type="GO" id="GO:0016020">
    <property type="term" value="C:membrane"/>
    <property type="evidence" value="ECO:0007669"/>
    <property type="project" value="UniProtKB-SubCell"/>
</dbReference>
<dbReference type="Proteomes" id="UP000502415">
    <property type="component" value="Chromosome"/>
</dbReference>
<feature type="transmembrane region" description="Helical" evidence="5">
    <location>
        <begin position="36"/>
        <end position="53"/>
    </location>
</feature>
<evidence type="ECO:0000256" key="4">
    <source>
        <dbReference type="ARBA" id="ARBA00023136"/>
    </source>
</evidence>
<feature type="transmembrane region" description="Helical" evidence="5">
    <location>
        <begin position="188"/>
        <end position="212"/>
    </location>
</feature>
<keyword evidence="2 5" id="KW-0812">Transmembrane</keyword>
<feature type="transmembrane region" description="Helical" evidence="5">
    <location>
        <begin position="117"/>
        <end position="141"/>
    </location>
</feature>
<gene>
    <name evidence="7" type="ORF">HH212_11440</name>
</gene>